<protein>
    <submittedName>
        <fullName evidence="2">Uncharacterized protein</fullName>
    </submittedName>
</protein>
<feature type="transmembrane region" description="Helical" evidence="1">
    <location>
        <begin position="107"/>
        <end position="125"/>
    </location>
</feature>
<evidence type="ECO:0000313" key="3">
    <source>
        <dbReference type="Proteomes" id="UP000195570"/>
    </source>
</evidence>
<evidence type="ECO:0000313" key="2">
    <source>
        <dbReference type="EMBL" id="SCU65261.1"/>
    </source>
</evidence>
<dbReference type="Proteomes" id="UP000195570">
    <property type="component" value="Unassembled WGS sequence"/>
</dbReference>
<proteinExistence type="predicted"/>
<feature type="transmembrane region" description="Helical" evidence="1">
    <location>
        <begin position="70"/>
        <end position="87"/>
    </location>
</feature>
<dbReference type="VEuPathDB" id="TriTrypDB:TEOVI_000805000"/>
<organism evidence="2 3">
    <name type="scientific">Trypanosoma equiperdum</name>
    <dbReference type="NCBI Taxonomy" id="5694"/>
    <lineage>
        <taxon>Eukaryota</taxon>
        <taxon>Discoba</taxon>
        <taxon>Euglenozoa</taxon>
        <taxon>Kinetoplastea</taxon>
        <taxon>Metakinetoplastina</taxon>
        <taxon>Trypanosomatida</taxon>
        <taxon>Trypanosomatidae</taxon>
        <taxon>Trypanosoma</taxon>
    </lineage>
</organism>
<evidence type="ECO:0000256" key="1">
    <source>
        <dbReference type="SAM" id="Phobius"/>
    </source>
</evidence>
<gene>
    <name evidence="2" type="ORF">TEOVI_000805000</name>
</gene>
<reference evidence="2" key="1">
    <citation type="submission" date="2016-09" db="EMBL/GenBank/DDBJ databases">
        <authorList>
            <person name="Hebert L."/>
            <person name="Moumen B."/>
        </authorList>
    </citation>
    <scope>NUCLEOTIDE SEQUENCE [LARGE SCALE GENOMIC DNA]</scope>
    <source>
        <strain evidence="2">OVI</strain>
    </source>
</reference>
<keyword evidence="3" id="KW-1185">Reference proteome</keyword>
<feature type="transmembrane region" description="Helical" evidence="1">
    <location>
        <begin position="40"/>
        <end position="58"/>
    </location>
</feature>
<accession>A0A1G4I0P2</accession>
<dbReference type="RefSeq" id="XP_067076888.1">
    <property type="nucleotide sequence ID" value="XM_067220787.1"/>
</dbReference>
<keyword evidence="1" id="KW-0472">Membrane</keyword>
<dbReference type="GeneID" id="92381984"/>
<keyword evidence="1" id="KW-0812">Transmembrane</keyword>
<dbReference type="AlphaFoldDB" id="A0A1G4I0P2"/>
<sequence>MNLGQVPRPRDEPEPFNDFEPRRKCSICCGLRCAAVTGGALFLIVLPCNLIMIRGRIFDGRGFIGFADRHLLVPLPFAAITFTHQIIQSEALWSKNRKTLWQVNTQSAGLNILLWSILTVAWTAVSRRHGPRWSRSYRLLLWDYRRTRRCCANRYLPTAFGRISADLDWYNVLWTVSVYHVLWGMFAVMVERGFGAHYAMFYRDWPYSRWCSPRWREWRELEAMKYINTEQVVAPSRWGSFITNDRWRSSSV</sequence>
<keyword evidence="1" id="KW-1133">Transmembrane helix</keyword>
<comment type="caution">
    <text evidence="2">The sequence shown here is derived from an EMBL/GenBank/DDBJ whole genome shotgun (WGS) entry which is preliminary data.</text>
</comment>
<dbReference type="EMBL" id="CZPT02000257">
    <property type="protein sequence ID" value="SCU65261.1"/>
    <property type="molecule type" value="Genomic_DNA"/>
</dbReference>
<name>A0A1G4I0P2_TRYEQ</name>